<dbReference type="Proteomes" id="UP000294200">
    <property type="component" value="Unassembled WGS sequence"/>
</dbReference>
<proteinExistence type="predicted"/>
<dbReference type="EMBL" id="MWML01000015">
    <property type="protein sequence ID" value="TCG09229.1"/>
    <property type="molecule type" value="Genomic_DNA"/>
</dbReference>
<comment type="caution">
    <text evidence="1">The sequence shown here is derived from an EMBL/GenBank/DDBJ whole genome shotgun (WGS) entry which is preliminary data.</text>
</comment>
<name>A0A4R0XP93_9BURK</name>
<protein>
    <submittedName>
        <fullName evidence="1">Uncharacterized protein</fullName>
    </submittedName>
</protein>
<evidence type="ECO:0000313" key="2">
    <source>
        <dbReference type="Proteomes" id="UP000294200"/>
    </source>
</evidence>
<gene>
    <name evidence="1" type="ORF">BZM27_06855</name>
</gene>
<accession>A0A4R0XP93</accession>
<evidence type="ECO:0000313" key="1">
    <source>
        <dbReference type="EMBL" id="TCG09229.1"/>
    </source>
</evidence>
<reference evidence="1 2" key="1">
    <citation type="submission" date="2017-02" db="EMBL/GenBank/DDBJ databases">
        <title>Paraburkholderia sophoroidis sp. nov. and Paraburkholderia steynii sp. nov. rhizobial symbionts of the fynbos legume Hypocalyptus sophoroides.</title>
        <authorList>
            <person name="Steenkamp E.T."/>
            <person name="Beukes C.W."/>
            <person name="Van Zyl E."/>
            <person name="Avontuur J."/>
            <person name="Chan W.Y."/>
            <person name="Hassen A."/>
            <person name="Palmer M."/>
            <person name="Mthombeni L."/>
            <person name="Phalane F."/>
            <person name="Sereme K."/>
            <person name="Venter S.N."/>
        </authorList>
    </citation>
    <scope>NUCLEOTIDE SEQUENCE [LARGE SCALE GENOMIC DNA]</scope>
    <source>
        <strain evidence="1 2">HC1.1ba</strain>
    </source>
</reference>
<organism evidence="1 2">
    <name type="scientific">Paraburkholderia steynii</name>
    <dbReference type="NCBI Taxonomy" id="1245441"/>
    <lineage>
        <taxon>Bacteria</taxon>
        <taxon>Pseudomonadati</taxon>
        <taxon>Pseudomonadota</taxon>
        <taxon>Betaproteobacteria</taxon>
        <taxon>Burkholderiales</taxon>
        <taxon>Burkholderiaceae</taxon>
        <taxon>Paraburkholderia</taxon>
    </lineage>
</organism>
<dbReference type="AlphaFoldDB" id="A0A4R0XP93"/>
<sequence>MQKAADLSWSTFTFWVFKRWLEGKELSPELGRLLIAQQHRGRTDEISLNALAKRWEPFFTERIEVDMAGIDPTKLNEVREIHARDEARRQQIMSEWRASRASE</sequence>
<keyword evidence="2" id="KW-1185">Reference proteome</keyword>